<dbReference type="OrthoDB" id="10261408at2759"/>
<dbReference type="Proteomes" id="UP000758603">
    <property type="component" value="Unassembled WGS sequence"/>
</dbReference>
<organism evidence="1 2">
    <name type="scientific">Truncatella angustata</name>
    <dbReference type="NCBI Taxonomy" id="152316"/>
    <lineage>
        <taxon>Eukaryota</taxon>
        <taxon>Fungi</taxon>
        <taxon>Dikarya</taxon>
        <taxon>Ascomycota</taxon>
        <taxon>Pezizomycotina</taxon>
        <taxon>Sordariomycetes</taxon>
        <taxon>Xylariomycetidae</taxon>
        <taxon>Amphisphaeriales</taxon>
        <taxon>Sporocadaceae</taxon>
        <taxon>Truncatella</taxon>
    </lineage>
</organism>
<dbReference type="AlphaFoldDB" id="A0A9P8RP08"/>
<proteinExistence type="predicted"/>
<gene>
    <name evidence="1" type="ORF">BKA67DRAFT_684452</name>
</gene>
<dbReference type="GeneID" id="70137884"/>
<name>A0A9P8RP08_9PEZI</name>
<keyword evidence="2" id="KW-1185">Reference proteome</keyword>
<protein>
    <submittedName>
        <fullName evidence="1">Uncharacterized protein</fullName>
    </submittedName>
</protein>
<accession>A0A9P8RP08</accession>
<comment type="caution">
    <text evidence="1">The sequence shown here is derived from an EMBL/GenBank/DDBJ whole genome shotgun (WGS) entry which is preliminary data.</text>
</comment>
<sequence>MDILRPFTRIIINQRSRMRTFTALKSFPLNAFTASVNQLKWLVLEYRNSQEASTYSIL</sequence>
<evidence type="ECO:0000313" key="1">
    <source>
        <dbReference type="EMBL" id="KAH6646980.1"/>
    </source>
</evidence>
<dbReference type="RefSeq" id="XP_045953494.1">
    <property type="nucleotide sequence ID" value="XM_046108993.1"/>
</dbReference>
<dbReference type="EMBL" id="JAGPXC010000009">
    <property type="protein sequence ID" value="KAH6646980.1"/>
    <property type="molecule type" value="Genomic_DNA"/>
</dbReference>
<evidence type="ECO:0000313" key="2">
    <source>
        <dbReference type="Proteomes" id="UP000758603"/>
    </source>
</evidence>
<reference evidence="1" key="1">
    <citation type="journal article" date="2021" name="Nat. Commun.">
        <title>Genetic determinants of endophytism in the Arabidopsis root mycobiome.</title>
        <authorList>
            <person name="Mesny F."/>
            <person name="Miyauchi S."/>
            <person name="Thiergart T."/>
            <person name="Pickel B."/>
            <person name="Atanasova L."/>
            <person name="Karlsson M."/>
            <person name="Huettel B."/>
            <person name="Barry K.W."/>
            <person name="Haridas S."/>
            <person name="Chen C."/>
            <person name="Bauer D."/>
            <person name="Andreopoulos W."/>
            <person name="Pangilinan J."/>
            <person name="LaButti K."/>
            <person name="Riley R."/>
            <person name="Lipzen A."/>
            <person name="Clum A."/>
            <person name="Drula E."/>
            <person name="Henrissat B."/>
            <person name="Kohler A."/>
            <person name="Grigoriev I.V."/>
            <person name="Martin F.M."/>
            <person name="Hacquard S."/>
        </authorList>
    </citation>
    <scope>NUCLEOTIDE SEQUENCE</scope>
    <source>
        <strain evidence="1">MPI-SDFR-AT-0073</strain>
    </source>
</reference>